<organism evidence="1 2">
    <name type="scientific">Oxynema aestuarii AP17</name>
    <dbReference type="NCBI Taxonomy" id="2064643"/>
    <lineage>
        <taxon>Bacteria</taxon>
        <taxon>Bacillati</taxon>
        <taxon>Cyanobacteriota</taxon>
        <taxon>Cyanophyceae</taxon>
        <taxon>Oscillatoriophycideae</taxon>
        <taxon>Oscillatoriales</taxon>
        <taxon>Oscillatoriaceae</taxon>
        <taxon>Oxynema</taxon>
        <taxon>Oxynema aestuarii</taxon>
    </lineage>
</organism>
<evidence type="ECO:0000313" key="1">
    <source>
        <dbReference type="EMBL" id="QIZ72376.1"/>
    </source>
</evidence>
<dbReference type="AlphaFoldDB" id="A0A6H1U1Q3"/>
<dbReference type="RefSeq" id="WP_168570525.1">
    <property type="nucleotide sequence ID" value="NZ_CP051167.1"/>
</dbReference>
<gene>
    <name evidence="1" type="ORF">HCG48_18785</name>
</gene>
<dbReference type="EMBL" id="CP051167">
    <property type="protein sequence ID" value="QIZ72376.1"/>
    <property type="molecule type" value="Genomic_DNA"/>
</dbReference>
<evidence type="ECO:0000313" key="2">
    <source>
        <dbReference type="Proteomes" id="UP000500857"/>
    </source>
</evidence>
<dbReference type="Proteomes" id="UP000500857">
    <property type="component" value="Chromosome"/>
</dbReference>
<keyword evidence="2" id="KW-1185">Reference proteome</keyword>
<accession>A0A6H1U1Q3</accession>
<protein>
    <submittedName>
        <fullName evidence="1">Uncharacterized protein</fullName>
    </submittedName>
</protein>
<sequence length="48" mass="5410">MTRDPQVGRDGTIASAKIYGKLVGILYFYSIPRRSPDRPSPLFLQKLS</sequence>
<dbReference type="KEGG" id="oxy:HCG48_18785"/>
<proteinExistence type="predicted"/>
<reference evidence="1 2" key="1">
    <citation type="submission" date="2020-04" db="EMBL/GenBank/DDBJ databases">
        <authorList>
            <person name="Basu S."/>
            <person name="Maruthanayagam V."/>
            <person name="Chakraborty S."/>
            <person name="Pramanik A."/>
            <person name="Mukherjee J."/>
            <person name="Brink B."/>
        </authorList>
    </citation>
    <scope>NUCLEOTIDE SEQUENCE [LARGE SCALE GENOMIC DNA]</scope>
    <source>
        <strain evidence="1 2">AP17</strain>
    </source>
</reference>
<name>A0A6H1U1Q3_9CYAN</name>